<proteinExistence type="predicted"/>
<dbReference type="InterPro" id="IPR011042">
    <property type="entry name" value="6-blade_b-propeller_TolB-like"/>
</dbReference>
<name>A0A975ASU7_9GAMM</name>
<dbReference type="Gene3D" id="2.40.128.340">
    <property type="match status" value="1"/>
</dbReference>
<evidence type="ECO:0000259" key="2">
    <source>
        <dbReference type="Pfam" id="PF25778"/>
    </source>
</evidence>
<sequence length="924" mass="97089">MRFIARGLGYSLFLTPEAAVLRLPGQGSDAGAVLRMALEGANAAPRMAGHGQQPGASHHYRGADPSQWRQASRYSRVSYDEVYPGIDLVYYGNNRQLEYDFIVAPGRDPDRIVMRFDGASPKVDADGKLVLTTPQGAQLQQREPVLYQDIAGRRVAVQGRYRLLGDNRVGFAVGAHDPAHALVIDPVIDYSGWLEASESDWATGMAVDRAGNVYLTGRTLSSDFPTTVTGDAPGPLDAFVTRINAAGNALTFSAYIGSWFSDEANAIAVDAAGSMYITGSTRGSATSTPAFPLVNAIQTANAGFDDAWVMKLNAAGSIVYSTLLGGTMFDFGQAIAVDASGQAYVAGTTQSVDFPTKAARQPANGGGGNRDAFLFKLNAAGGLIFSTYHGGAQTDYGTGVALDAAGNAYVSGYTDSTNFPLVNARQPVYGGYQDAFLSKFNAAGSALLFSTYHGGNSTDYGYAVAVDRTGAAYLTGSTGSSNFPLLNAFQTVSANSASHEVFVSKFVPAGTAFGYSTLLGGNGHDYAYAIAVDAAGNAYVTGHTSSSNLPQAARVQPGASGDGYDAFVAKIAVVSGRASLAFSSYLGGTTARESGRAVAVDRFGGVYVAGEELEPANSSLNEVIMARLAQPMNRSWTGDFDGDGKDDILWRNLRTGGNDLWRQGNSALRIALSAVADVNWTVGGVGDFNGDGKADILWRNLVTGSNELWRSGLVAQRQVIGGVSDTNWVVAGIGDFTGDAKADILWRNRVTGGNVMWPAANAATPTTLTAVAALKWEVVGIGDFNHDGRDDVLWRDTEAGANVVWRSANAATQQALTSVANRAARVDQVADFTGDGYADILWRTIDTGSSTLWRSGNSATWGTVGNVPLVWRQVGSGDYDGNGKADILWRNTQTGGNEVWGGASSAARRVLTTVADVAWTPANP</sequence>
<feature type="domain" description="DUF7948" evidence="2">
    <location>
        <begin position="2"/>
        <end position="187"/>
    </location>
</feature>
<dbReference type="InterPro" id="IPR052918">
    <property type="entry name" value="Motility_Chemotaxis_Reg"/>
</dbReference>
<dbReference type="AlphaFoldDB" id="A0A975ASU7"/>
<dbReference type="SUPFAM" id="SSF63829">
    <property type="entry name" value="Calcium-dependent phosphotriesterase"/>
    <property type="match status" value="1"/>
</dbReference>
<dbReference type="InterPro" id="IPR057708">
    <property type="entry name" value="DUF7948"/>
</dbReference>
<dbReference type="EMBL" id="CP071518">
    <property type="protein sequence ID" value="QSX79147.1"/>
    <property type="molecule type" value="Genomic_DNA"/>
</dbReference>
<reference evidence="3 4" key="1">
    <citation type="submission" date="2021-03" db="EMBL/GenBank/DDBJ databases">
        <title>Lysobacter sp. nov. isolated from soil of gangwondo yeongwol, south Korea.</title>
        <authorList>
            <person name="Kim K.R."/>
            <person name="Kim K.H."/>
            <person name="Jeon C.O."/>
        </authorList>
    </citation>
    <scope>NUCLEOTIDE SEQUENCE [LARGE SCALE GENOMIC DNA]</scope>
    <source>
        <strain evidence="3 4">R19</strain>
    </source>
</reference>
<dbReference type="InterPro" id="IPR013517">
    <property type="entry name" value="FG-GAP"/>
</dbReference>
<dbReference type="RefSeq" id="WP_207526787.1">
    <property type="nucleotide sequence ID" value="NZ_CP071518.1"/>
</dbReference>
<dbReference type="Gene3D" id="2.120.10.30">
    <property type="entry name" value="TolB, C-terminal domain"/>
    <property type="match status" value="1"/>
</dbReference>
<keyword evidence="4" id="KW-1185">Reference proteome</keyword>
<protein>
    <submittedName>
        <fullName evidence="3">SBBP repeat-containing protein</fullName>
    </submittedName>
</protein>
<dbReference type="Pfam" id="PF13517">
    <property type="entry name" value="FG-GAP_3"/>
    <property type="match status" value="2"/>
</dbReference>
<dbReference type="InterPro" id="IPR010620">
    <property type="entry name" value="SBBP_repeat"/>
</dbReference>
<gene>
    <name evidence="3" type="ORF">I8J32_004425</name>
</gene>
<dbReference type="PANTHER" id="PTHR35580:SF1">
    <property type="entry name" value="PHYTASE-LIKE DOMAIN-CONTAINING PROTEIN"/>
    <property type="match status" value="1"/>
</dbReference>
<keyword evidence="1" id="KW-0732">Signal</keyword>
<dbReference type="KEGG" id="lsf:I8J32_004425"/>
<organism evidence="3 4">
    <name type="scientific">Agrilutibacter solisilvae</name>
    <dbReference type="NCBI Taxonomy" id="2763317"/>
    <lineage>
        <taxon>Bacteria</taxon>
        <taxon>Pseudomonadati</taxon>
        <taxon>Pseudomonadota</taxon>
        <taxon>Gammaproteobacteria</taxon>
        <taxon>Lysobacterales</taxon>
        <taxon>Lysobacteraceae</taxon>
        <taxon>Agrilutibacter</taxon>
    </lineage>
</organism>
<evidence type="ECO:0000313" key="4">
    <source>
        <dbReference type="Proteomes" id="UP000639274"/>
    </source>
</evidence>
<evidence type="ECO:0000313" key="3">
    <source>
        <dbReference type="EMBL" id="QSX79147.1"/>
    </source>
</evidence>
<dbReference type="Proteomes" id="UP000639274">
    <property type="component" value="Chromosome"/>
</dbReference>
<dbReference type="PANTHER" id="PTHR35580">
    <property type="entry name" value="CELL SURFACE GLYCOPROTEIN (S-LAYER PROTEIN)-LIKE PROTEIN"/>
    <property type="match status" value="1"/>
</dbReference>
<evidence type="ECO:0000256" key="1">
    <source>
        <dbReference type="ARBA" id="ARBA00022729"/>
    </source>
</evidence>
<dbReference type="Pfam" id="PF25778">
    <property type="entry name" value="DUF7948"/>
    <property type="match status" value="1"/>
</dbReference>
<dbReference type="Pfam" id="PF06739">
    <property type="entry name" value="SBBP"/>
    <property type="match status" value="4"/>
</dbReference>
<accession>A0A975ASU7</accession>
<dbReference type="SUPFAM" id="SSF69318">
    <property type="entry name" value="Integrin alpha N-terminal domain"/>
    <property type="match status" value="1"/>
</dbReference>
<dbReference type="InterPro" id="IPR028994">
    <property type="entry name" value="Integrin_alpha_N"/>
</dbReference>